<reference evidence="1 2" key="1">
    <citation type="submission" date="2023-08" db="EMBL/GenBank/DDBJ databases">
        <authorList>
            <person name="Palmer J.M."/>
        </authorList>
    </citation>
    <scope>NUCLEOTIDE SEQUENCE [LARGE SCALE GENOMIC DNA]</scope>
    <source>
        <strain evidence="1 2">TWF481</strain>
    </source>
</reference>
<gene>
    <name evidence="1" type="ORF">TWF481_011016</name>
</gene>
<organism evidence="1 2">
    <name type="scientific">Arthrobotrys musiformis</name>
    <dbReference type="NCBI Taxonomy" id="47236"/>
    <lineage>
        <taxon>Eukaryota</taxon>
        <taxon>Fungi</taxon>
        <taxon>Dikarya</taxon>
        <taxon>Ascomycota</taxon>
        <taxon>Pezizomycotina</taxon>
        <taxon>Orbiliomycetes</taxon>
        <taxon>Orbiliales</taxon>
        <taxon>Orbiliaceae</taxon>
        <taxon>Arthrobotrys</taxon>
    </lineage>
</organism>
<evidence type="ECO:0000313" key="2">
    <source>
        <dbReference type="Proteomes" id="UP001370758"/>
    </source>
</evidence>
<evidence type="ECO:0000313" key="1">
    <source>
        <dbReference type="EMBL" id="KAK6498424.1"/>
    </source>
</evidence>
<name>A0AAV9VX64_9PEZI</name>
<dbReference type="Proteomes" id="UP001370758">
    <property type="component" value="Unassembled WGS sequence"/>
</dbReference>
<proteinExistence type="predicted"/>
<sequence length="124" mass="13580">MSSIRGNGPRAVRQVPKSEKPISVTISCVLGPRQITSRTYEAYPSTYLAVITRKFESEMAGLLPVPRGEEVFYAFGPKWKKVTKDKRLSFKDNGMTKGGCARSVAILAYVATSTNVAAATNKNY</sequence>
<protein>
    <submittedName>
        <fullName evidence="1">Uncharacterized protein</fullName>
    </submittedName>
</protein>
<dbReference type="AlphaFoldDB" id="A0AAV9VX64"/>
<accession>A0AAV9VX64</accession>
<dbReference type="EMBL" id="JAVHJL010000008">
    <property type="protein sequence ID" value="KAK6498424.1"/>
    <property type="molecule type" value="Genomic_DNA"/>
</dbReference>
<comment type="caution">
    <text evidence="1">The sequence shown here is derived from an EMBL/GenBank/DDBJ whole genome shotgun (WGS) entry which is preliminary data.</text>
</comment>
<keyword evidence="2" id="KW-1185">Reference proteome</keyword>